<dbReference type="EMBL" id="CAJVCH010321893">
    <property type="protein sequence ID" value="CAG7786630.1"/>
    <property type="molecule type" value="Genomic_DNA"/>
</dbReference>
<evidence type="ECO:0000313" key="2">
    <source>
        <dbReference type="Proteomes" id="UP000708208"/>
    </source>
</evidence>
<comment type="caution">
    <text evidence="1">The sequence shown here is derived from an EMBL/GenBank/DDBJ whole genome shotgun (WGS) entry which is preliminary data.</text>
</comment>
<name>A0A8J2KH35_9HEXA</name>
<proteinExistence type="predicted"/>
<protein>
    <submittedName>
        <fullName evidence="1">Uncharacterized protein</fullName>
    </submittedName>
</protein>
<dbReference type="AlphaFoldDB" id="A0A8J2KH35"/>
<dbReference type="Proteomes" id="UP000708208">
    <property type="component" value="Unassembled WGS sequence"/>
</dbReference>
<gene>
    <name evidence="1" type="ORF">AFUS01_LOCUS25191</name>
</gene>
<keyword evidence="2" id="KW-1185">Reference proteome</keyword>
<organism evidence="1 2">
    <name type="scientific">Allacma fusca</name>
    <dbReference type="NCBI Taxonomy" id="39272"/>
    <lineage>
        <taxon>Eukaryota</taxon>
        <taxon>Metazoa</taxon>
        <taxon>Ecdysozoa</taxon>
        <taxon>Arthropoda</taxon>
        <taxon>Hexapoda</taxon>
        <taxon>Collembola</taxon>
        <taxon>Symphypleona</taxon>
        <taxon>Sminthuridae</taxon>
        <taxon>Allacma</taxon>
    </lineage>
</organism>
<sequence length="85" mass="9493">MGEGEAEPFYRRFGSQWCEVGFRDGEEQLAIGLHRHRTTCVREETTRRVKIVLENVSEALGSLTAAQQCSPFPILGLTLGIEILS</sequence>
<accession>A0A8J2KH35</accession>
<reference evidence="1" key="1">
    <citation type="submission" date="2021-06" db="EMBL/GenBank/DDBJ databases">
        <authorList>
            <person name="Hodson N. C."/>
            <person name="Mongue J. A."/>
            <person name="Jaron S. K."/>
        </authorList>
    </citation>
    <scope>NUCLEOTIDE SEQUENCE</scope>
</reference>
<evidence type="ECO:0000313" key="1">
    <source>
        <dbReference type="EMBL" id="CAG7786630.1"/>
    </source>
</evidence>
<feature type="non-terminal residue" evidence="1">
    <location>
        <position position="85"/>
    </location>
</feature>